<dbReference type="InterPro" id="IPR013986">
    <property type="entry name" value="DExx_box_DNA_helicase_dom_sf"/>
</dbReference>
<comment type="similarity">
    <text evidence="1">Belongs to the helicase family. UvrD subfamily.</text>
</comment>
<evidence type="ECO:0000256" key="9">
    <source>
        <dbReference type="ARBA" id="ARBA00034808"/>
    </source>
</evidence>
<dbReference type="PANTHER" id="PTHR11070:SF2">
    <property type="entry name" value="ATP-DEPENDENT DNA HELICASE SRS2"/>
    <property type="match status" value="1"/>
</dbReference>
<dbReference type="Proteomes" id="UP000178750">
    <property type="component" value="Unassembled WGS sequence"/>
</dbReference>
<dbReference type="PROSITE" id="PS51217">
    <property type="entry name" value="UVRD_HELICASE_CTER"/>
    <property type="match status" value="1"/>
</dbReference>
<evidence type="ECO:0000256" key="4">
    <source>
        <dbReference type="ARBA" id="ARBA00022806"/>
    </source>
</evidence>
<dbReference type="Pfam" id="PF13361">
    <property type="entry name" value="UvrD_C"/>
    <property type="match status" value="1"/>
</dbReference>
<dbReference type="GO" id="GO:0005524">
    <property type="term" value="F:ATP binding"/>
    <property type="evidence" value="ECO:0007669"/>
    <property type="project" value="UniProtKB-UniRule"/>
</dbReference>
<dbReference type="CDD" id="cd17932">
    <property type="entry name" value="DEXQc_UvrD"/>
    <property type="match status" value="1"/>
</dbReference>
<evidence type="ECO:0000256" key="8">
    <source>
        <dbReference type="ARBA" id="ARBA00034617"/>
    </source>
</evidence>
<proteinExistence type="inferred from homology"/>
<keyword evidence="4 11" id="KW-0347">Helicase</keyword>
<evidence type="ECO:0000313" key="14">
    <source>
        <dbReference type="EMBL" id="OGM21385.1"/>
    </source>
</evidence>
<dbReference type="Gene3D" id="3.40.50.300">
    <property type="entry name" value="P-loop containing nucleotide triphosphate hydrolases"/>
    <property type="match status" value="3"/>
</dbReference>
<comment type="caution">
    <text evidence="14">The sequence shown here is derived from an EMBL/GenBank/DDBJ whole genome shotgun (WGS) entry which is preliminary data.</text>
</comment>
<comment type="catalytic activity">
    <reaction evidence="10">
        <text>ATP + H2O = ADP + phosphate + H(+)</text>
        <dbReference type="Rhea" id="RHEA:13065"/>
        <dbReference type="ChEBI" id="CHEBI:15377"/>
        <dbReference type="ChEBI" id="CHEBI:15378"/>
        <dbReference type="ChEBI" id="CHEBI:30616"/>
        <dbReference type="ChEBI" id="CHEBI:43474"/>
        <dbReference type="ChEBI" id="CHEBI:456216"/>
        <dbReference type="EC" id="5.6.2.4"/>
    </reaction>
</comment>
<name>A0A1F7Y4A5_9BACT</name>
<dbReference type="PROSITE" id="PS51198">
    <property type="entry name" value="UVRD_HELICASE_ATP_BIND"/>
    <property type="match status" value="1"/>
</dbReference>
<feature type="domain" description="UvrD-like helicase C-terminal" evidence="13">
    <location>
        <begin position="301"/>
        <end position="551"/>
    </location>
</feature>
<keyword evidence="2 11" id="KW-0547">Nucleotide-binding</keyword>
<evidence type="ECO:0000313" key="15">
    <source>
        <dbReference type="Proteomes" id="UP000178750"/>
    </source>
</evidence>
<sequence>MTNTNNLLTGLNAQQEKAVTYKGGPLLVLAGAGSGKTKVLTHRVAWFIEQGVTKPENVLLLTFTNKAAGEMKERVLRLTSQAPAFAGTFHSFCVRVLRREGQQIDIPSNFLIYDDEDAADAIKEVLENLNLSTEKFNPKGIASQISEAKNQMLTPTQYAEFIQGDPPASAWSASDWRAGFQEKVFKIWTEYEKLLKEIGALDFDDLLLKTVYLFENRPQTLSRWQNMLTHIFVDEWQDTNKVQYKLTKQIVGENKNLTTVGDFSQSIYSWRGADPTNLNKLTKDYSDIKVINLEQNYRSTQIILDAANSVIKRNSSHPILSLWTNKKEGSKIKIYRARSEIDEASFVVNEIDNLITQGVEFSNIAILYRTNAQSRVLEEAFLHAGIPYTLVGGVRFYSRKEVKDVLSYLRLLVNPKDTVSRKRVVKLGKRQYEKFKDLANEIRNTSDGGRMDSSEMDTFGKITTLDLMDAVLQKTNYLDKYKLESEENMARLENIKELRSVATEFPNINDFLENVALIEAVQDDKGHLLPTTNDSKPNNKVTLMTLHAAKGLEYSVIFIVGMEEGLFPHSRSLFDMNELEEERRLAYVGITRAKEILYLTYASRRLFFGQRTSNPPSRFIIDIPEDLLEGIENSYLDLDERRNIGKFDDLDDTDDTINF</sequence>
<evidence type="ECO:0000256" key="2">
    <source>
        <dbReference type="ARBA" id="ARBA00022741"/>
    </source>
</evidence>
<dbReference type="GO" id="GO:0003677">
    <property type="term" value="F:DNA binding"/>
    <property type="evidence" value="ECO:0007669"/>
    <property type="project" value="UniProtKB-KW"/>
</dbReference>
<dbReference type="GO" id="GO:0033202">
    <property type="term" value="C:DNA helicase complex"/>
    <property type="evidence" value="ECO:0007669"/>
    <property type="project" value="TreeGrafter"/>
</dbReference>
<dbReference type="EC" id="5.6.2.4" evidence="9"/>
<feature type="binding site" evidence="11">
    <location>
        <begin position="30"/>
        <end position="37"/>
    </location>
    <ligand>
        <name>ATP</name>
        <dbReference type="ChEBI" id="CHEBI:30616"/>
    </ligand>
</feature>
<evidence type="ECO:0000256" key="7">
    <source>
        <dbReference type="ARBA" id="ARBA00023235"/>
    </source>
</evidence>
<protein>
    <recommendedName>
        <fullName evidence="9">DNA 3'-5' helicase</fullName>
        <ecNumber evidence="9">5.6.2.4</ecNumber>
    </recommendedName>
</protein>
<keyword evidence="6" id="KW-0238">DNA-binding</keyword>
<dbReference type="PANTHER" id="PTHR11070">
    <property type="entry name" value="UVRD / RECB / PCRA DNA HELICASE FAMILY MEMBER"/>
    <property type="match status" value="1"/>
</dbReference>
<evidence type="ECO:0000256" key="3">
    <source>
        <dbReference type="ARBA" id="ARBA00022801"/>
    </source>
</evidence>
<gene>
    <name evidence="14" type="ORF">A2863_03025</name>
</gene>
<dbReference type="Gene3D" id="1.10.486.10">
    <property type="entry name" value="PCRA, domain 4"/>
    <property type="match status" value="2"/>
</dbReference>
<evidence type="ECO:0000259" key="13">
    <source>
        <dbReference type="PROSITE" id="PS51217"/>
    </source>
</evidence>
<evidence type="ECO:0000256" key="11">
    <source>
        <dbReference type="PROSITE-ProRule" id="PRU00560"/>
    </source>
</evidence>
<dbReference type="GO" id="GO:0000725">
    <property type="term" value="P:recombinational repair"/>
    <property type="evidence" value="ECO:0007669"/>
    <property type="project" value="TreeGrafter"/>
</dbReference>
<evidence type="ECO:0000256" key="6">
    <source>
        <dbReference type="ARBA" id="ARBA00023125"/>
    </source>
</evidence>
<keyword evidence="5 11" id="KW-0067">ATP-binding</keyword>
<dbReference type="Pfam" id="PF00580">
    <property type="entry name" value="UvrD-helicase"/>
    <property type="match status" value="1"/>
</dbReference>
<evidence type="ECO:0000256" key="10">
    <source>
        <dbReference type="ARBA" id="ARBA00048988"/>
    </source>
</evidence>
<accession>A0A1F7Y4A5</accession>
<evidence type="ECO:0000256" key="5">
    <source>
        <dbReference type="ARBA" id="ARBA00022840"/>
    </source>
</evidence>
<dbReference type="SUPFAM" id="SSF52540">
    <property type="entry name" value="P-loop containing nucleoside triphosphate hydrolases"/>
    <property type="match status" value="1"/>
</dbReference>
<reference evidence="14 15" key="1">
    <citation type="journal article" date="2016" name="Nat. Commun.">
        <title>Thousands of microbial genomes shed light on interconnected biogeochemical processes in an aquifer system.</title>
        <authorList>
            <person name="Anantharaman K."/>
            <person name="Brown C.T."/>
            <person name="Hug L.A."/>
            <person name="Sharon I."/>
            <person name="Castelle C.J."/>
            <person name="Probst A.J."/>
            <person name="Thomas B.C."/>
            <person name="Singh A."/>
            <person name="Wilkins M.J."/>
            <person name="Karaoz U."/>
            <person name="Brodie E.L."/>
            <person name="Williams K.H."/>
            <person name="Hubbard S.S."/>
            <person name="Banfield J.F."/>
        </authorList>
    </citation>
    <scope>NUCLEOTIDE SEQUENCE [LARGE SCALE GENOMIC DNA]</scope>
</reference>
<dbReference type="InterPro" id="IPR027417">
    <property type="entry name" value="P-loop_NTPase"/>
</dbReference>
<evidence type="ECO:0000259" key="12">
    <source>
        <dbReference type="PROSITE" id="PS51198"/>
    </source>
</evidence>
<dbReference type="GO" id="GO:0043138">
    <property type="term" value="F:3'-5' DNA helicase activity"/>
    <property type="evidence" value="ECO:0007669"/>
    <property type="project" value="UniProtKB-EC"/>
</dbReference>
<keyword evidence="7" id="KW-0413">Isomerase</keyword>
<dbReference type="GO" id="GO:0016887">
    <property type="term" value="F:ATP hydrolysis activity"/>
    <property type="evidence" value="ECO:0007669"/>
    <property type="project" value="RHEA"/>
</dbReference>
<comment type="catalytic activity">
    <reaction evidence="8">
        <text>Couples ATP hydrolysis with the unwinding of duplex DNA by translocating in the 3'-5' direction.</text>
        <dbReference type="EC" id="5.6.2.4"/>
    </reaction>
</comment>
<evidence type="ECO:0000256" key="1">
    <source>
        <dbReference type="ARBA" id="ARBA00009922"/>
    </source>
</evidence>
<feature type="domain" description="UvrD-like helicase ATP-binding" evidence="12">
    <location>
        <begin position="9"/>
        <end position="300"/>
    </location>
</feature>
<dbReference type="GO" id="GO:0005829">
    <property type="term" value="C:cytosol"/>
    <property type="evidence" value="ECO:0007669"/>
    <property type="project" value="TreeGrafter"/>
</dbReference>
<dbReference type="InterPro" id="IPR014016">
    <property type="entry name" value="UvrD-like_ATP-bd"/>
</dbReference>
<dbReference type="InterPro" id="IPR000212">
    <property type="entry name" value="DNA_helicase_UvrD/REP"/>
</dbReference>
<dbReference type="AlphaFoldDB" id="A0A1F7Y4A5"/>
<dbReference type="Gene3D" id="1.10.10.160">
    <property type="match status" value="1"/>
</dbReference>
<dbReference type="EMBL" id="MGGF01000038">
    <property type="protein sequence ID" value="OGM21385.1"/>
    <property type="molecule type" value="Genomic_DNA"/>
</dbReference>
<dbReference type="InterPro" id="IPR014017">
    <property type="entry name" value="DNA_helicase_UvrD-like_C"/>
</dbReference>
<organism evidence="14 15">
    <name type="scientific">Candidatus Woesebacteria bacterium RIFCSPHIGHO2_01_FULL_38_9b</name>
    <dbReference type="NCBI Taxonomy" id="1802493"/>
    <lineage>
        <taxon>Bacteria</taxon>
        <taxon>Candidatus Woeseibacteriota</taxon>
    </lineage>
</organism>
<dbReference type="CDD" id="cd18807">
    <property type="entry name" value="SF1_C_UvrD"/>
    <property type="match status" value="1"/>
</dbReference>
<keyword evidence="3 11" id="KW-0378">Hydrolase</keyword>